<dbReference type="AlphaFoldDB" id="A0A2S6GBL1"/>
<sequence>MLDVVRAVAMTARGRVRDGNEDAVSVFGWFSQSAEPLVVDLRADGRSPLLCAVADGMGGHAAGEVASATALVTAADRYLDWTGAKETAVGLTGISAELNELGNRVVETTGMGTTIAGVVITPGSVLCFNIGDSRVYQVADDGLAQLTVDDAITGPCGGLTQAMGDPPDPGPLPHVLDLELAGASTRFLLCSDGVSSVLTPDEIADLSRIPDPVDLVTAIRDTVYDFGAPDNLTAVVLDIPGR</sequence>
<dbReference type="InterPro" id="IPR001932">
    <property type="entry name" value="PPM-type_phosphatase-like_dom"/>
</dbReference>
<organism evidence="2 3">
    <name type="scientific">Actinokineospora auranticolor</name>
    <dbReference type="NCBI Taxonomy" id="155976"/>
    <lineage>
        <taxon>Bacteria</taxon>
        <taxon>Bacillati</taxon>
        <taxon>Actinomycetota</taxon>
        <taxon>Actinomycetes</taxon>
        <taxon>Pseudonocardiales</taxon>
        <taxon>Pseudonocardiaceae</taxon>
        <taxon>Actinokineospora</taxon>
    </lineage>
</organism>
<dbReference type="CDD" id="cd00143">
    <property type="entry name" value="PP2Cc"/>
    <property type="match status" value="1"/>
</dbReference>
<evidence type="ECO:0000259" key="1">
    <source>
        <dbReference type="PROSITE" id="PS51746"/>
    </source>
</evidence>
<evidence type="ECO:0000313" key="2">
    <source>
        <dbReference type="EMBL" id="PPK61480.1"/>
    </source>
</evidence>
<proteinExistence type="predicted"/>
<evidence type="ECO:0000313" key="3">
    <source>
        <dbReference type="Proteomes" id="UP000239203"/>
    </source>
</evidence>
<dbReference type="Gene3D" id="3.60.40.10">
    <property type="entry name" value="PPM-type phosphatase domain"/>
    <property type="match status" value="1"/>
</dbReference>
<reference evidence="2 3" key="1">
    <citation type="submission" date="2018-02" db="EMBL/GenBank/DDBJ databases">
        <title>Genomic Encyclopedia of Archaeal and Bacterial Type Strains, Phase II (KMG-II): from individual species to whole genera.</title>
        <authorList>
            <person name="Goeker M."/>
        </authorList>
    </citation>
    <scope>NUCLEOTIDE SEQUENCE [LARGE SCALE GENOMIC DNA]</scope>
    <source>
        <strain evidence="2 3">YU 961-1</strain>
    </source>
</reference>
<keyword evidence="3" id="KW-1185">Reference proteome</keyword>
<comment type="caution">
    <text evidence="2">The sequence shown here is derived from an EMBL/GenBank/DDBJ whole genome shotgun (WGS) entry which is preliminary data.</text>
</comment>
<dbReference type="Pfam" id="PF13672">
    <property type="entry name" value="PP2C_2"/>
    <property type="match status" value="1"/>
</dbReference>
<dbReference type="EMBL" id="PTIX01000041">
    <property type="protein sequence ID" value="PPK61480.1"/>
    <property type="molecule type" value="Genomic_DNA"/>
</dbReference>
<accession>A0A2S6GBL1</accession>
<dbReference type="InterPro" id="IPR036457">
    <property type="entry name" value="PPM-type-like_dom_sf"/>
</dbReference>
<dbReference type="SMART" id="SM00332">
    <property type="entry name" value="PP2Cc"/>
    <property type="match status" value="1"/>
</dbReference>
<name>A0A2S6GBL1_9PSEU</name>
<feature type="domain" description="PPM-type phosphatase" evidence="1">
    <location>
        <begin position="6"/>
        <end position="239"/>
    </location>
</feature>
<dbReference type="PROSITE" id="PS51746">
    <property type="entry name" value="PPM_2"/>
    <property type="match status" value="1"/>
</dbReference>
<dbReference type="RefSeq" id="WP_181043963.1">
    <property type="nucleotide sequence ID" value="NZ_CP154825.1"/>
</dbReference>
<protein>
    <submittedName>
        <fullName evidence="2">Serine/threonine protein phosphatase PrpC</fullName>
    </submittedName>
</protein>
<dbReference type="SMART" id="SM00331">
    <property type="entry name" value="PP2C_SIG"/>
    <property type="match status" value="1"/>
</dbReference>
<gene>
    <name evidence="2" type="ORF">CLV40_14130</name>
</gene>
<dbReference type="Proteomes" id="UP000239203">
    <property type="component" value="Unassembled WGS sequence"/>
</dbReference>
<dbReference type="SUPFAM" id="SSF81606">
    <property type="entry name" value="PP2C-like"/>
    <property type="match status" value="1"/>
</dbReference>